<gene>
    <name evidence="1" type="ORF">HPB50_015799</name>
</gene>
<dbReference type="Proteomes" id="UP000821845">
    <property type="component" value="Chromosome 7"/>
</dbReference>
<proteinExistence type="predicted"/>
<protein>
    <submittedName>
        <fullName evidence="1">Uncharacterized protein</fullName>
    </submittedName>
</protein>
<comment type="caution">
    <text evidence="1">The sequence shown here is derived from an EMBL/GenBank/DDBJ whole genome shotgun (WGS) entry which is preliminary data.</text>
</comment>
<keyword evidence="2" id="KW-1185">Reference proteome</keyword>
<reference evidence="1" key="1">
    <citation type="submission" date="2020-05" db="EMBL/GenBank/DDBJ databases">
        <title>Large-scale comparative analyses of tick genomes elucidate their genetic diversity and vector capacities.</title>
        <authorList>
            <person name="Jia N."/>
            <person name="Wang J."/>
            <person name="Shi W."/>
            <person name="Du L."/>
            <person name="Sun Y."/>
            <person name="Zhan W."/>
            <person name="Jiang J."/>
            <person name="Wang Q."/>
            <person name="Zhang B."/>
            <person name="Ji P."/>
            <person name="Sakyi L.B."/>
            <person name="Cui X."/>
            <person name="Yuan T."/>
            <person name="Jiang B."/>
            <person name="Yang W."/>
            <person name="Lam T.T.-Y."/>
            <person name="Chang Q."/>
            <person name="Ding S."/>
            <person name="Wang X."/>
            <person name="Zhu J."/>
            <person name="Ruan X."/>
            <person name="Zhao L."/>
            <person name="Wei J."/>
            <person name="Que T."/>
            <person name="Du C."/>
            <person name="Cheng J."/>
            <person name="Dai P."/>
            <person name="Han X."/>
            <person name="Huang E."/>
            <person name="Gao Y."/>
            <person name="Liu J."/>
            <person name="Shao H."/>
            <person name="Ye R."/>
            <person name="Li L."/>
            <person name="Wei W."/>
            <person name="Wang X."/>
            <person name="Wang C."/>
            <person name="Yang T."/>
            <person name="Huo Q."/>
            <person name="Li W."/>
            <person name="Guo W."/>
            <person name="Chen H."/>
            <person name="Zhou L."/>
            <person name="Ni X."/>
            <person name="Tian J."/>
            <person name="Zhou Y."/>
            <person name="Sheng Y."/>
            <person name="Liu T."/>
            <person name="Pan Y."/>
            <person name="Xia L."/>
            <person name="Li J."/>
            <person name="Zhao F."/>
            <person name="Cao W."/>
        </authorList>
    </citation>
    <scope>NUCLEOTIDE SEQUENCE</scope>
    <source>
        <strain evidence="1">Hyas-2018</strain>
    </source>
</reference>
<dbReference type="EMBL" id="CM023487">
    <property type="protein sequence ID" value="KAH6926187.1"/>
    <property type="molecule type" value="Genomic_DNA"/>
</dbReference>
<name>A0ACB7RWK1_HYAAI</name>
<evidence type="ECO:0000313" key="2">
    <source>
        <dbReference type="Proteomes" id="UP000821845"/>
    </source>
</evidence>
<organism evidence="1 2">
    <name type="scientific">Hyalomma asiaticum</name>
    <name type="common">Tick</name>
    <dbReference type="NCBI Taxonomy" id="266040"/>
    <lineage>
        <taxon>Eukaryota</taxon>
        <taxon>Metazoa</taxon>
        <taxon>Ecdysozoa</taxon>
        <taxon>Arthropoda</taxon>
        <taxon>Chelicerata</taxon>
        <taxon>Arachnida</taxon>
        <taxon>Acari</taxon>
        <taxon>Parasitiformes</taxon>
        <taxon>Ixodida</taxon>
        <taxon>Ixodoidea</taxon>
        <taxon>Ixodidae</taxon>
        <taxon>Hyalomminae</taxon>
        <taxon>Hyalomma</taxon>
    </lineage>
</organism>
<accession>A0ACB7RWK1</accession>
<sequence length="88" mass="10174">MDFTHCRDVDGLWIHNFFHEDTIRSTFAYKPRPDDLFLVTYPKCGTTWTQYLILSILTDGHPPKTVVDFMLASPFMEMMGAEAAERNA</sequence>
<evidence type="ECO:0000313" key="1">
    <source>
        <dbReference type="EMBL" id="KAH6926187.1"/>
    </source>
</evidence>